<protein>
    <submittedName>
        <fullName evidence="1">Uncharacterized protein</fullName>
    </submittedName>
</protein>
<dbReference type="EMBL" id="JABFAI010000245">
    <property type="protein sequence ID" value="KAF4949185.1"/>
    <property type="molecule type" value="Genomic_DNA"/>
</dbReference>
<organism evidence="1 2">
    <name type="scientific">Fusarium gaditjirri</name>
    <dbReference type="NCBI Taxonomy" id="282569"/>
    <lineage>
        <taxon>Eukaryota</taxon>
        <taxon>Fungi</taxon>
        <taxon>Dikarya</taxon>
        <taxon>Ascomycota</taxon>
        <taxon>Pezizomycotina</taxon>
        <taxon>Sordariomycetes</taxon>
        <taxon>Hypocreomycetidae</taxon>
        <taxon>Hypocreales</taxon>
        <taxon>Nectriaceae</taxon>
        <taxon>Fusarium</taxon>
        <taxon>Fusarium nisikadoi species complex</taxon>
    </lineage>
</organism>
<proteinExistence type="predicted"/>
<dbReference type="Proteomes" id="UP000604273">
    <property type="component" value="Unassembled WGS sequence"/>
</dbReference>
<dbReference type="AlphaFoldDB" id="A0A8H4T0Q4"/>
<accession>A0A8H4T0Q4</accession>
<sequence>MRLTTIVDPEHKYWDCQKDIGGGERCNTANDVNEKECRMCGYKLDGTERIMAVNDNKEIIGELHSVDPETGVVTWEYGDDFED</sequence>
<keyword evidence="2" id="KW-1185">Reference proteome</keyword>
<reference evidence="1" key="1">
    <citation type="journal article" date="2020" name="BMC Genomics">
        <title>Correction to: Identification and distribution of gene clusters required for synthesis of sphingolipid metabolism inhibitors in diverse species of the filamentous fungus Fusarium.</title>
        <authorList>
            <person name="Kim H.S."/>
            <person name="Lohmar J.M."/>
            <person name="Busman M."/>
            <person name="Brown D.W."/>
            <person name="Naumann T.A."/>
            <person name="Divon H.H."/>
            <person name="Lysoe E."/>
            <person name="Uhlig S."/>
            <person name="Proctor R.H."/>
        </authorList>
    </citation>
    <scope>NUCLEOTIDE SEQUENCE</scope>
    <source>
        <strain evidence="1">NRRL 45417</strain>
    </source>
</reference>
<name>A0A8H4T0Q4_9HYPO</name>
<gene>
    <name evidence="1" type="ORF">FGADI_9102</name>
</gene>
<reference evidence="1" key="2">
    <citation type="submission" date="2020-05" db="EMBL/GenBank/DDBJ databases">
        <authorList>
            <person name="Kim H.-S."/>
            <person name="Proctor R.H."/>
            <person name="Brown D.W."/>
        </authorList>
    </citation>
    <scope>NUCLEOTIDE SEQUENCE</scope>
    <source>
        <strain evidence="1">NRRL 45417</strain>
    </source>
</reference>
<comment type="caution">
    <text evidence="1">The sequence shown here is derived from an EMBL/GenBank/DDBJ whole genome shotgun (WGS) entry which is preliminary data.</text>
</comment>
<evidence type="ECO:0000313" key="2">
    <source>
        <dbReference type="Proteomes" id="UP000604273"/>
    </source>
</evidence>
<evidence type="ECO:0000313" key="1">
    <source>
        <dbReference type="EMBL" id="KAF4949185.1"/>
    </source>
</evidence>
<dbReference type="OrthoDB" id="4967551at2759"/>